<protein>
    <submittedName>
        <fullName evidence="1">Uncharacterized protein</fullName>
    </submittedName>
</protein>
<reference evidence="1 2" key="1">
    <citation type="journal article" date="2024" name="Plant Biotechnol. J.">
        <title>Dendrobium thyrsiflorum genome and its molecular insights into genes involved in important horticultural traits.</title>
        <authorList>
            <person name="Chen B."/>
            <person name="Wang J.Y."/>
            <person name="Zheng P.J."/>
            <person name="Li K.L."/>
            <person name="Liang Y.M."/>
            <person name="Chen X.F."/>
            <person name="Zhang C."/>
            <person name="Zhao X."/>
            <person name="He X."/>
            <person name="Zhang G.Q."/>
            <person name="Liu Z.J."/>
            <person name="Xu Q."/>
        </authorList>
    </citation>
    <scope>NUCLEOTIDE SEQUENCE [LARGE SCALE GENOMIC DNA]</scope>
    <source>
        <strain evidence="1">GZMU011</strain>
    </source>
</reference>
<name>A0ABD0VRI7_DENTH</name>
<dbReference type="EMBL" id="JANQDX010000002">
    <property type="protein sequence ID" value="KAL0927644.1"/>
    <property type="molecule type" value="Genomic_DNA"/>
</dbReference>
<dbReference type="Proteomes" id="UP001552299">
    <property type="component" value="Unassembled WGS sequence"/>
</dbReference>
<gene>
    <name evidence="1" type="ORF">M5K25_001839</name>
</gene>
<evidence type="ECO:0000313" key="1">
    <source>
        <dbReference type="EMBL" id="KAL0927644.1"/>
    </source>
</evidence>
<evidence type="ECO:0000313" key="2">
    <source>
        <dbReference type="Proteomes" id="UP001552299"/>
    </source>
</evidence>
<comment type="caution">
    <text evidence="1">The sequence shown here is derived from an EMBL/GenBank/DDBJ whole genome shotgun (WGS) entry which is preliminary data.</text>
</comment>
<organism evidence="1 2">
    <name type="scientific">Dendrobium thyrsiflorum</name>
    <name type="common">Pinecone-like raceme dendrobium</name>
    <name type="synonym">Orchid</name>
    <dbReference type="NCBI Taxonomy" id="117978"/>
    <lineage>
        <taxon>Eukaryota</taxon>
        <taxon>Viridiplantae</taxon>
        <taxon>Streptophyta</taxon>
        <taxon>Embryophyta</taxon>
        <taxon>Tracheophyta</taxon>
        <taxon>Spermatophyta</taxon>
        <taxon>Magnoliopsida</taxon>
        <taxon>Liliopsida</taxon>
        <taxon>Asparagales</taxon>
        <taxon>Orchidaceae</taxon>
        <taxon>Epidendroideae</taxon>
        <taxon>Malaxideae</taxon>
        <taxon>Dendrobiinae</taxon>
        <taxon>Dendrobium</taxon>
    </lineage>
</organism>
<sequence>MGLSIETYCKVENLYWQKYSCAGQQDIRAGMHGQLAGFGSNVRERERIGQEKNWAASYKRDLDGMLEANGIWIEGDNINIIKLMQNYKSCPKSDKV</sequence>
<accession>A0ABD0VRI7</accession>
<proteinExistence type="predicted"/>
<keyword evidence="2" id="KW-1185">Reference proteome</keyword>
<dbReference type="AlphaFoldDB" id="A0ABD0VRI7"/>